<dbReference type="PROSITE" id="PS00061">
    <property type="entry name" value="ADH_SHORT"/>
    <property type="match status" value="1"/>
</dbReference>
<keyword evidence="4" id="KW-1185">Reference proteome</keyword>
<dbReference type="NCBIfam" id="NF004849">
    <property type="entry name" value="PRK06200.1"/>
    <property type="match status" value="1"/>
</dbReference>
<dbReference type="PANTHER" id="PTHR43477:SF1">
    <property type="entry name" value="DIHYDROANTICAPSIN 7-DEHYDROGENASE"/>
    <property type="match status" value="1"/>
</dbReference>
<dbReference type="InterPro" id="IPR051122">
    <property type="entry name" value="SDR_DHRS6-like"/>
</dbReference>
<dbReference type="InterPro" id="IPR036291">
    <property type="entry name" value="NAD(P)-bd_dom_sf"/>
</dbReference>
<dbReference type="InterPro" id="IPR002347">
    <property type="entry name" value="SDR_fam"/>
</dbReference>
<evidence type="ECO:0000313" key="4">
    <source>
        <dbReference type="Proteomes" id="UP000192411"/>
    </source>
</evidence>
<protein>
    <submittedName>
        <fullName evidence="3">3-(Cis-5,6-dihydroxycyclohexa-1, 3-dien-1-yl)propanoate dehydrogenase</fullName>
    </submittedName>
</protein>
<dbReference type="RefSeq" id="WP_083128021.1">
    <property type="nucleotide sequence ID" value="NZ_MVIM01000015.1"/>
</dbReference>
<dbReference type="AlphaFoldDB" id="A0A1X0JIV1"/>
<dbReference type="GO" id="GO:0016491">
    <property type="term" value="F:oxidoreductase activity"/>
    <property type="evidence" value="ECO:0007669"/>
    <property type="project" value="UniProtKB-KW"/>
</dbReference>
<reference evidence="3 4" key="1">
    <citation type="submission" date="2017-02" db="EMBL/GenBank/DDBJ databases">
        <title>The new phylogeny of genus Mycobacterium.</title>
        <authorList>
            <person name="Tortoli E."/>
            <person name="Trovato A."/>
            <person name="Cirillo D.M."/>
        </authorList>
    </citation>
    <scope>NUCLEOTIDE SEQUENCE [LARGE SCALE GENOMIC DNA]</scope>
    <source>
        <strain evidence="3 4">DSM 44338</strain>
    </source>
</reference>
<keyword evidence="2" id="KW-0560">Oxidoreductase</keyword>
<accession>A0A1X0JIV1</accession>
<proteinExistence type="inferred from homology"/>
<comment type="similarity">
    <text evidence="1">Belongs to the short-chain dehydrogenases/reductases (SDR) family.</text>
</comment>
<dbReference type="PRINTS" id="PR00081">
    <property type="entry name" value="GDHRDH"/>
</dbReference>
<dbReference type="Proteomes" id="UP000192411">
    <property type="component" value="Unassembled WGS sequence"/>
</dbReference>
<dbReference type="InterPro" id="IPR020904">
    <property type="entry name" value="Sc_DH/Rdtase_CS"/>
</dbReference>
<dbReference type="OrthoDB" id="9803333at2"/>
<name>A0A1X0JIV1_9MYCO</name>
<organism evidence="3 4">
    <name type="scientific">Mycolicibacterium tusciae</name>
    <dbReference type="NCBI Taxonomy" id="75922"/>
    <lineage>
        <taxon>Bacteria</taxon>
        <taxon>Bacillati</taxon>
        <taxon>Actinomycetota</taxon>
        <taxon>Actinomycetes</taxon>
        <taxon>Mycobacteriales</taxon>
        <taxon>Mycobacteriaceae</taxon>
        <taxon>Mycolicibacterium</taxon>
    </lineage>
</organism>
<dbReference type="STRING" id="75922.BST47_23195"/>
<comment type="caution">
    <text evidence="3">The sequence shown here is derived from an EMBL/GenBank/DDBJ whole genome shotgun (WGS) entry which is preliminary data.</text>
</comment>
<evidence type="ECO:0000256" key="2">
    <source>
        <dbReference type="ARBA" id="ARBA00023002"/>
    </source>
</evidence>
<gene>
    <name evidence="3" type="ORF">BST47_23195</name>
</gene>
<dbReference type="EMBL" id="MVIM01000015">
    <property type="protein sequence ID" value="ORB62550.1"/>
    <property type="molecule type" value="Genomic_DNA"/>
</dbReference>
<dbReference type="Gene3D" id="3.40.50.720">
    <property type="entry name" value="NAD(P)-binding Rossmann-like Domain"/>
    <property type="match status" value="1"/>
</dbReference>
<evidence type="ECO:0000256" key="1">
    <source>
        <dbReference type="ARBA" id="ARBA00006484"/>
    </source>
</evidence>
<dbReference type="SUPFAM" id="SSF51735">
    <property type="entry name" value="NAD(P)-binding Rossmann-fold domains"/>
    <property type="match status" value="1"/>
</dbReference>
<evidence type="ECO:0000313" key="3">
    <source>
        <dbReference type="EMBL" id="ORB62550.1"/>
    </source>
</evidence>
<dbReference type="Pfam" id="PF13561">
    <property type="entry name" value="adh_short_C2"/>
    <property type="match status" value="1"/>
</dbReference>
<sequence length="270" mass="28371">MTGWLDGKRALIVGAGSGIGRAVVDAFRREGAQLVALERDADKCIALRDELPDVPAIEGDATTRAANVYAVDAAVDAYGGLDTLVNCVGVFDFYQGLTDIAEDRLDAAFEEMFRVNVLSHLQSVKAAVPVLQRGTGSSVVLAESASSFYPGRGGVLYVSSKFAVRGLVASLAYELAPRIRVNGVAPGGTVKTDLRGLTTLGQSEFRLGDDPDRASGLKARTPLNVALTAEDHAWSFVYLASDRARGITGDTLHPDGGYGLGPSPSPTKVM</sequence>
<dbReference type="PANTHER" id="PTHR43477">
    <property type="entry name" value="DIHYDROANTICAPSIN 7-DEHYDROGENASE"/>
    <property type="match status" value="1"/>
</dbReference>